<dbReference type="EMBL" id="FMCT01000008">
    <property type="protein sequence ID" value="SCF33324.1"/>
    <property type="molecule type" value="Genomic_DNA"/>
</dbReference>
<evidence type="ECO:0000256" key="1">
    <source>
        <dbReference type="SAM" id="MobiDB-lite"/>
    </source>
</evidence>
<dbReference type="RefSeq" id="WP_074475985.1">
    <property type="nucleotide sequence ID" value="NZ_FMCT01000008.1"/>
</dbReference>
<evidence type="ECO:0008006" key="4">
    <source>
        <dbReference type="Google" id="ProtNLM"/>
    </source>
</evidence>
<keyword evidence="3" id="KW-1185">Reference proteome</keyword>
<dbReference type="InterPro" id="IPR011050">
    <property type="entry name" value="Pectin_lyase_fold/virulence"/>
</dbReference>
<feature type="compositionally biased region" description="Basic and acidic residues" evidence="1">
    <location>
        <begin position="70"/>
        <end position="80"/>
    </location>
</feature>
<dbReference type="SUPFAM" id="SSF51126">
    <property type="entry name" value="Pectin lyase-like"/>
    <property type="match status" value="1"/>
</dbReference>
<protein>
    <recommendedName>
        <fullName evidence="4">Peptidase C14</fullName>
    </recommendedName>
</protein>
<organism evidence="2 3">
    <name type="scientific">Micromonospora carbonacea</name>
    <dbReference type="NCBI Taxonomy" id="47853"/>
    <lineage>
        <taxon>Bacteria</taxon>
        <taxon>Bacillati</taxon>
        <taxon>Actinomycetota</taxon>
        <taxon>Actinomycetes</taxon>
        <taxon>Micromonosporales</taxon>
        <taxon>Micromonosporaceae</taxon>
        <taxon>Micromonospora</taxon>
    </lineage>
</organism>
<feature type="region of interest" description="Disordered" evidence="1">
    <location>
        <begin position="55"/>
        <end position="80"/>
    </location>
</feature>
<accession>A0A1C4ZKL2</accession>
<name>A0A1C4ZKL2_9ACTN</name>
<sequence>MGLLGTSTPTPHDQMLRVDTVADLARLAPAPPAARALVRVAGYHRPGDGGGGLLRWDPTSTAAGNGGTVHDPHPGRGDRRGRWLAVHDGTGDFRRFGIFGRDTPADAALDAMVGDPAIRRIEAHTDLRFVKRHTFGRSDIELDFGGHTVHTDGIERNTHDNPFGAVLYFRGTVTDTVITHTLTETVPELTDVFPVPDSARFAVGQWWTATSDALTGADERELQKMVQVTQIVDGTHIRVGYLNGWTLEPGRRISWQRVEPVQRAHVRDMVFLGHVAFTGEYPGSGPDDREYSGSHPVAYEYAVRCDVSGIDATGTWWPVIMRRWCTHFTTANCTLKNPPAVMYGGAGYLTQQIYCLYGHVVDCRSSNARHLNDLTASAYCTVENCHGDGDDAGGNPFTTHGQYEHDLVFTGNSGLMDIANSGGQWGISAKRITVRRHVCSWFVAGTKITDLTLEDVRVVPRSTFDPAGTLQINADGAQVRGCSARTLSIAQRSARSGRPTIIADCDFDQPAGTVIVQTPVSNPVHFVRTTFRGLDGAILRGSGPVRFTDCTLTGTPGAAPLLIGAAEVVVRGGTLTDTGIELSAVRDQRLVVDSGATVTGTNARRALLTRAAGAGAVRIELGDYRSTAADAQTAHVRVDAGVNRYRAVGARFSGGRLTLADAAFGVGSTLLHTGCVEEGVARELPAESARVVTRDNLAL</sequence>
<evidence type="ECO:0000313" key="2">
    <source>
        <dbReference type="EMBL" id="SCF33324.1"/>
    </source>
</evidence>
<gene>
    <name evidence="2" type="ORF">GA0070563_108285</name>
</gene>
<dbReference type="Proteomes" id="UP000183585">
    <property type="component" value="Unassembled WGS sequence"/>
</dbReference>
<dbReference type="AlphaFoldDB" id="A0A1C4ZKL2"/>
<reference evidence="3" key="1">
    <citation type="submission" date="2016-06" db="EMBL/GenBank/DDBJ databases">
        <authorList>
            <person name="Varghese N."/>
            <person name="Submissions Spin"/>
        </authorList>
    </citation>
    <scope>NUCLEOTIDE SEQUENCE [LARGE SCALE GENOMIC DNA]</scope>
    <source>
        <strain evidence="3">DSM 43168</strain>
    </source>
</reference>
<proteinExistence type="predicted"/>
<evidence type="ECO:0000313" key="3">
    <source>
        <dbReference type="Proteomes" id="UP000183585"/>
    </source>
</evidence>